<dbReference type="EMBL" id="VFOV01000001">
    <property type="protein sequence ID" value="TQL68948.1"/>
    <property type="molecule type" value="Genomic_DNA"/>
</dbReference>
<evidence type="ECO:0000313" key="3">
    <source>
        <dbReference type="Proteomes" id="UP000320209"/>
    </source>
</evidence>
<dbReference type="AlphaFoldDB" id="A0A543A8L9"/>
<dbReference type="PROSITE" id="PS51819">
    <property type="entry name" value="VOC"/>
    <property type="match status" value="1"/>
</dbReference>
<accession>A0A543A8L9</accession>
<dbReference type="Proteomes" id="UP000320209">
    <property type="component" value="Unassembled WGS sequence"/>
</dbReference>
<dbReference type="InterPro" id="IPR037523">
    <property type="entry name" value="VOC_core"/>
</dbReference>
<name>A0A543A8L9_9ACTN</name>
<dbReference type="InterPro" id="IPR029068">
    <property type="entry name" value="Glyas_Bleomycin-R_OHBP_Dase"/>
</dbReference>
<protein>
    <recommendedName>
        <fullName evidence="1">VOC domain-containing protein</fullName>
    </recommendedName>
</protein>
<reference evidence="2 3" key="1">
    <citation type="submission" date="2019-06" db="EMBL/GenBank/DDBJ databases">
        <title>Sequencing the genomes of 1000 actinobacteria strains.</title>
        <authorList>
            <person name="Klenk H.-P."/>
        </authorList>
    </citation>
    <scope>NUCLEOTIDE SEQUENCE [LARGE SCALE GENOMIC DNA]</scope>
    <source>
        <strain evidence="2 3">DSM 25218</strain>
    </source>
</reference>
<dbReference type="PANTHER" id="PTHR35908:SF1">
    <property type="entry name" value="CONSERVED PROTEIN"/>
    <property type="match status" value="1"/>
</dbReference>
<dbReference type="Gene3D" id="3.10.180.10">
    <property type="entry name" value="2,3-Dihydroxybiphenyl 1,2-Dioxygenase, domain 1"/>
    <property type="match status" value="1"/>
</dbReference>
<comment type="caution">
    <text evidence="2">The sequence shown here is derived from an EMBL/GenBank/DDBJ whole genome shotgun (WGS) entry which is preliminary data.</text>
</comment>
<dbReference type="InterPro" id="IPR041581">
    <property type="entry name" value="Glyoxalase_6"/>
</dbReference>
<gene>
    <name evidence="2" type="ORF">FB381_2849</name>
</gene>
<dbReference type="SUPFAM" id="SSF54593">
    <property type="entry name" value="Glyoxalase/Bleomycin resistance protein/Dihydroxybiphenyl dioxygenase"/>
    <property type="match status" value="1"/>
</dbReference>
<sequence length="140" mass="15567">MSDQSAPRSHQDHRAALRLGFAVIGVVDLERAAEFWTAALGLVDSTEWRSEDWRTLCHPNGPRALGLQRSDSPVEPRPRIHLDLFVDSGADQDAEVERLVGLGTQRVQWDLYPPDPDFVVLADPDDNLFCVVDLSHAPST</sequence>
<dbReference type="OrthoDB" id="3823476at2"/>
<proteinExistence type="predicted"/>
<keyword evidence="3" id="KW-1185">Reference proteome</keyword>
<feature type="domain" description="VOC" evidence="1">
    <location>
        <begin position="18"/>
        <end position="134"/>
    </location>
</feature>
<organism evidence="2 3">
    <name type="scientific">Nocardioides albertanoniae</name>
    <dbReference type="NCBI Taxonomy" id="1175486"/>
    <lineage>
        <taxon>Bacteria</taxon>
        <taxon>Bacillati</taxon>
        <taxon>Actinomycetota</taxon>
        <taxon>Actinomycetes</taxon>
        <taxon>Propionibacteriales</taxon>
        <taxon>Nocardioidaceae</taxon>
        <taxon>Nocardioides</taxon>
    </lineage>
</organism>
<dbReference type="CDD" id="cd06587">
    <property type="entry name" value="VOC"/>
    <property type="match status" value="1"/>
</dbReference>
<evidence type="ECO:0000313" key="2">
    <source>
        <dbReference type="EMBL" id="TQL68948.1"/>
    </source>
</evidence>
<dbReference type="Pfam" id="PF18029">
    <property type="entry name" value="Glyoxalase_6"/>
    <property type="match status" value="1"/>
</dbReference>
<dbReference type="RefSeq" id="WP_141780876.1">
    <property type="nucleotide sequence ID" value="NZ_VFOV01000001.1"/>
</dbReference>
<dbReference type="PANTHER" id="PTHR35908">
    <property type="entry name" value="HYPOTHETICAL FUSION PROTEIN"/>
    <property type="match status" value="1"/>
</dbReference>
<evidence type="ECO:0000259" key="1">
    <source>
        <dbReference type="PROSITE" id="PS51819"/>
    </source>
</evidence>